<protein>
    <submittedName>
        <fullName evidence="2">Uncharacterized protein</fullName>
    </submittedName>
</protein>
<sequence length="244" mass="26401">MSKLSPSLKALISAPHARAGTTRAPRNIVAIYRGVAQNGAGQGTAATMTMNSPESLLELFKVSQGHTNARSFVQTAELMREVGLKCISFNGIPRTINCLGAFMEGLPVEVSRAMSTKQSRQFTSANADQIVSRGKALWDSIYRPFENKLVEKLAQSHPNLPIHILSAHYGGILSDPQPNMPVNVGRVLTSIVAIACLRSQTGVGPQVMSHVFGLRVIGHFRSQSRGHSRNATTYSTKTPPQDVR</sequence>
<keyword evidence="3" id="KW-1185">Reference proteome</keyword>
<dbReference type="Gene3D" id="1.20.1290.10">
    <property type="entry name" value="AhpD-like"/>
    <property type="match status" value="1"/>
</dbReference>
<feature type="region of interest" description="Disordered" evidence="1">
    <location>
        <begin position="223"/>
        <end position="244"/>
    </location>
</feature>
<comment type="caution">
    <text evidence="2">The sequence shown here is derived from an EMBL/GenBank/DDBJ whole genome shotgun (WGS) entry which is preliminary data.</text>
</comment>
<dbReference type="InterPro" id="IPR029032">
    <property type="entry name" value="AhpD-like"/>
</dbReference>
<accession>A0ABR0KZE5</accession>
<dbReference type="SUPFAM" id="SSF69118">
    <property type="entry name" value="AhpD-like"/>
    <property type="match status" value="1"/>
</dbReference>
<reference evidence="2 3" key="1">
    <citation type="submission" date="2023-08" db="EMBL/GenBank/DDBJ databases">
        <title>Black Yeasts Isolated from many extreme environments.</title>
        <authorList>
            <person name="Coleine C."/>
            <person name="Stajich J.E."/>
            <person name="Selbmann L."/>
        </authorList>
    </citation>
    <scope>NUCLEOTIDE SEQUENCE [LARGE SCALE GENOMIC DNA]</scope>
    <source>
        <strain evidence="2 3">CCFEE 5386</strain>
    </source>
</reference>
<dbReference type="PANTHER" id="PTHR28180:SF2">
    <property type="entry name" value="PEROXISOMAL PROTEIN 2"/>
    <property type="match status" value="1"/>
</dbReference>
<feature type="compositionally biased region" description="Polar residues" evidence="1">
    <location>
        <begin position="229"/>
        <end position="244"/>
    </location>
</feature>
<dbReference type="PANTHER" id="PTHR28180">
    <property type="entry name" value="CONSERVED MITOCHONDRIAL PROTEIN-RELATED"/>
    <property type="match status" value="1"/>
</dbReference>
<proteinExistence type="predicted"/>
<dbReference type="Proteomes" id="UP001308179">
    <property type="component" value="Unassembled WGS sequence"/>
</dbReference>
<organism evidence="2 3">
    <name type="scientific">Rachicladosporium monterosium</name>
    <dbReference type="NCBI Taxonomy" id="1507873"/>
    <lineage>
        <taxon>Eukaryota</taxon>
        <taxon>Fungi</taxon>
        <taxon>Dikarya</taxon>
        <taxon>Ascomycota</taxon>
        <taxon>Pezizomycotina</taxon>
        <taxon>Dothideomycetes</taxon>
        <taxon>Dothideomycetidae</taxon>
        <taxon>Cladosporiales</taxon>
        <taxon>Cladosporiaceae</taxon>
        <taxon>Rachicladosporium</taxon>
    </lineage>
</organism>
<name>A0ABR0KZE5_9PEZI</name>
<gene>
    <name evidence="2" type="ORF">LTR32_006261</name>
</gene>
<evidence type="ECO:0000313" key="3">
    <source>
        <dbReference type="Proteomes" id="UP001308179"/>
    </source>
</evidence>
<evidence type="ECO:0000313" key="2">
    <source>
        <dbReference type="EMBL" id="KAK5141104.1"/>
    </source>
</evidence>
<dbReference type="EMBL" id="JAVRRR010000647">
    <property type="protein sequence ID" value="KAK5141104.1"/>
    <property type="molecule type" value="Genomic_DNA"/>
</dbReference>
<evidence type="ECO:0000256" key="1">
    <source>
        <dbReference type="SAM" id="MobiDB-lite"/>
    </source>
</evidence>
<dbReference type="InterPro" id="IPR052999">
    <property type="entry name" value="PTS1_Protein"/>
</dbReference>